<dbReference type="GO" id="GO:0005506">
    <property type="term" value="F:iron ion binding"/>
    <property type="evidence" value="ECO:0007669"/>
    <property type="project" value="InterPro"/>
</dbReference>
<dbReference type="InterPro" id="IPR050182">
    <property type="entry name" value="Cytochrome_P450_fam2"/>
</dbReference>
<dbReference type="GO" id="GO:0020037">
    <property type="term" value="F:heme binding"/>
    <property type="evidence" value="ECO:0007669"/>
    <property type="project" value="InterPro"/>
</dbReference>
<keyword evidence="15" id="KW-0812">Transmembrane</keyword>
<dbReference type="CDD" id="cd11026">
    <property type="entry name" value="CYP2"/>
    <property type="match status" value="1"/>
</dbReference>
<name>A0A8C5QJI3_9ANUR</name>
<keyword evidence="17" id="KW-1185">Reference proteome</keyword>
<evidence type="ECO:0000256" key="9">
    <source>
        <dbReference type="ARBA" id="ARBA00023002"/>
    </source>
</evidence>
<proteinExistence type="inferred from homology"/>
<evidence type="ECO:0000256" key="7">
    <source>
        <dbReference type="ARBA" id="ARBA00022824"/>
    </source>
</evidence>
<dbReference type="InterPro" id="IPR017972">
    <property type="entry name" value="Cyt_P450_CS"/>
</dbReference>
<evidence type="ECO:0000256" key="3">
    <source>
        <dbReference type="ARBA" id="ARBA00004586"/>
    </source>
</evidence>
<dbReference type="InterPro" id="IPR001128">
    <property type="entry name" value="Cyt_P450"/>
</dbReference>
<keyword evidence="7" id="KW-0256">Endoplasmic reticulum</keyword>
<evidence type="ECO:0000256" key="11">
    <source>
        <dbReference type="ARBA" id="ARBA00023033"/>
    </source>
</evidence>
<keyword evidence="5 13" id="KW-0349">Heme</keyword>
<dbReference type="Pfam" id="PF00067">
    <property type="entry name" value="p450"/>
    <property type="match status" value="1"/>
</dbReference>
<keyword evidence="11 14" id="KW-0503">Monooxygenase</keyword>
<dbReference type="GO" id="GO:0019373">
    <property type="term" value="P:epoxygenase P450 pathway"/>
    <property type="evidence" value="ECO:0007669"/>
    <property type="project" value="TreeGrafter"/>
</dbReference>
<keyword evidence="6 13" id="KW-0479">Metal-binding</keyword>
<dbReference type="PANTHER" id="PTHR24300">
    <property type="entry name" value="CYTOCHROME P450 508A4-RELATED"/>
    <property type="match status" value="1"/>
</dbReference>
<feature type="binding site" description="axial binding residue" evidence="13">
    <location>
        <position position="439"/>
    </location>
    <ligand>
        <name>heme</name>
        <dbReference type="ChEBI" id="CHEBI:30413"/>
    </ligand>
    <ligandPart>
        <name>Fe</name>
        <dbReference type="ChEBI" id="CHEBI:18248"/>
    </ligandPart>
</feature>
<evidence type="ECO:0000256" key="15">
    <source>
        <dbReference type="SAM" id="Phobius"/>
    </source>
</evidence>
<feature type="transmembrane region" description="Helical" evidence="15">
    <location>
        <begin position="6"/>
        <end position="24"/>
    </location>
</feature>
<dbReference type="GeneTree" id="ENSGT00940000155736"/>
<reference evidence="16" key="2">
    <citation type="submission" date="2025-09" db="UniProtKB">
        <authorList>
            <consortium name="Ensembl"/>
        </authorList>
    </citation>
    <scope>IDENTIFICATION</scope>
</reference>
<evidence type="ECO:0000256" key="5">
    <source>
        <dbReference type="ARBA" id="ARBA00022617"/>
    </source>
</evidence>
<evidence type="ECO:0000256" key="10">
    <source>
        <dbReference type="ARBA" id="ARBA00023004"/>
    </source>
</evidence>
<sequence>MDLGLTGTFLLVFCISLLLYLFVWRDSKNHGNLPPGPTPLPLLGNLLQISTSELPQSLVELSKKYGNVFLIHLANKPVIILIGYDAVKEALVDHSDTFIDRKNTDLITNLFKDYGFIMSNGERWKTMRRFSLMTLRDFGMGKRSIEERIQEEARCLTEAFKNMKGAPFDPITLLGQAVANVIVSVVFGERYEYEDKDFQRLMSYIRDLTKLFSSTLGQLTNLYPHVMKWIPGPHQKIIPLFYNLKDFVKDQIKSHQESLDPICPRDFIDSFLIKMVEERTKPNTEFHYENLRGTVIDLFFAGTETSSLTLRYGFLIMLKHPEIQEKIHQEIDNVIGQDRIPSVEDRSKMPYTDGVIHEIQRFADIVPLGVPRATSKDTTFRGFNIPKGTMVFPILTSVLKDPKYFENPHKFEPGHFLDENGCLKKNDAFIPFSTGKRMCLGENLARMEIFLFLTSVLQRFTLKPTVDKEDIKITPLPKTNASRPMPFQMYAVPRTNS</sequence>
<keyword evidence="8" id="KW-0492">Microsome</keyword>
<evidence type="ECO:0000313" key="17">
    <source>
        <dbReference type="Proteomes" id="UP000694569"/>
    </source>
</evidence>
<organism evidence="16 17">
    <name type="scientific">Leptobrachium leishanense</name>
    <name type="common">Leishan spiny toad</name>
    <dbReference type="NCBI Taxonomy" id="445787"/>
    <lineage>
        <taxon>Eukaryota</taxon>
        <taxon>Metazoa</taxon>
        <taxon>Chordata</taxon>
        <taxon>Craniata</taxon>
        <taxon>Vertebrata</taxon>
        <taxon>Euteleostomi</taxon>
        <taxon>Amphibia</taxon>
        <taxon>Batrachia</taxon>
        <taxon>Anura</taxon>
        <taxon>Pelobatoidea</taxon>
        <taxon>Megophryidae</taxon>
        <taxon>Leptobrachium</taxon>
    </lineage>
</organism>
<dbReference type="Proteomes" id="UP000694569">
    <property type="component" value="Unplaced"/>
</dbReference>
<dbReference type="GO" id="GO:0005789">
    <property type="term" value="C:endoplasmic reticulum membrane"/>
    <property type="evidence" value="ECO:0007669"/>
    <property type="project" value="UniProtKB-SubCell"/>
</dbReference>
<protein>
    <recommendedName>
        <fullName evidence="18">Cytochrome P450</fullName>
    </recommendedName>
</protein>
<evidence type="ECO:0000256" key="12">
    <source>
        <dbReference type="ARBA" id="ARBA00023136"/>
    </source>
</evidence>
<accession>A0A8C5QJI3</accession>
<dbReference type="PANTHER" id="PTHR24300:SF394">
    <property type="entry name" value="CYTOCHROME P450 2H2"/>
    <property type="match status" value="1"/>
</dbReference>
<dbReference type="PROSITE" id="PS00086">
    <property type="entry name" value="CYTOCHROME_P450"/>
    <property type="match status" value="1"/>
</dbReference>
<keyword evidence="12 15" id="KW-0472">Membrane</keyword>
<dbReference type="FunFam" id="1.10.630.10:FF:000001">
    <property type="entry name" value="Cytochrome P450, family 2"/>
    <property type="match status" value="1"/>
</dbReference>
<dbReference type="AlphaFoldDB" id="A0A8C5QJI3"/>
<evidence type="ECO:0000313" key="16">
    <source>
        <dbReference type="Ensembl" id="ENSLLEP00000038301.1"/>
    </source>
</evidence>
<dbReference type="SUPFAM" id="SSF48264">
    <property type="entry name" value="Cytochrome P450"/>
    <property type="match status" value="1"/>
</dbReference>
<evidence type="ECO:0000256" key="1">
    <source>
        <dbReference type="ARBA" id="ARBA00001971"/>
    </source>
</evidence>
<dbReference type="GO" id="GO:0008392">
    <property type="term" value="F:arachidonate epoxygenase activity"/>
    <property type="evidence" value="ECO:0007669"/>
    <property type="project" value="TreeGrafter"/>
</dbReference>
<keyword evidence="9 14" id="KW-0560">Oxidoreductase</keyword>
<dbReference type="PRINTS" id="PR01684">
    <property type="entry name" value="EP450ICYP2A"/>
</dbReference>
<comment type="similarity">
    <text evidence="4 14">Belongs to the cytochrome P450 family.</text>
</comment>
<evidence type="ECO:0008006" key="18">
    <source>
        <dbReference type="Google" id="ProtNLM"/>
    </source>
</evidence>
<dbReference type="PRINTS" id="PR00463">
    <property type="entry name" value="EP450I"/>
</dbReference>
<dbReference type="GO" id="GO:0016712">
    <property type="term" value="F:oxidoreductase activity, acting on paired donors, with incorporation or reduction of molecular oxygen, reduced flavin or flavoprotein as one donor, and incorporation of one atom of oxygen"/>
    <property type="evidence" value="ECO:0007669"/>
    <property type="project" value="InterPro"/>
</dbReference>
<evidence type="ECO:0000256" key="4">
    <source>
        <dbReference type="ARBA" id="ARBA00010617"/>
    </source>
</evidence>
<comment type="subcellular location">
    <subcellularLocation>
        <location evidence="3">Endoplasmic reticulum membrane</location>
    </subcellularLocation>
    <subcellularLocation>
        <location evidence="2">Microsome membrane</location>
    </subcellularLocation>
</comment>
<keyword evidence="15" id="KW-1133">Transmembrane helix</keyword>
<evidence type="ECO:0000256" key="13">
    <source>
        <dbReference type="PIRSR" id="PIRSR602401-1"/>
    </source>
</evidence>
<dbReference type="Ensembl" id="ENSLLET00000039808.1">
    <property type="protein sequence ID" value="ENSLLEP00000038301.1"/>
    <property type="gene ID" value="ENSLLEG00000024277.1"/>
</dbReference>
<evidence type="ECO:0000256" key="14">
    <source>
        <dbReference type="RuleBase" id="RU000461"/>
    </source>
</evidence>
<dbReference type="InterPro" id="IPR002401">
    <property type="entry name" value="Cyt_P450_E_grp-I"/>
</dbReference>
<dbReference type="OrthoDB" id="1055148at2759"/>
<dbReference type="GO" id="GO:0006805">
    <property type="term" value="P:xenobiotic metabolic process"/>
    <property type="evidence" value="ECO:0007669"/>
    <property type="project" value="TreeGrafter"/>
</dbReference>
<dbReference type="PRINTS" id="PR00385">
    <property type="entry name" value="P450"/>
</dbReference>
<comment type="cofactor">
    <cofactor evidence="1 13">
        <name>heme</name>
        <dbReference type="ChEBI" id="CHEBI:30413"/>
    </cofactor>
</comment>
<keyword evidence="10 13" id="KW-0408">Iron</keyword>
<evidence type="ECO:0000256" key="2">
    <source>
        <dbReference type="ARBA" id="ARBA00004524"/>
    </source>
</evidence>
<reference evidence="16" key="1">
    <citation type="submission" date="2025-08" db="UniProtKB">
        <authorList>
            <consortium name="Ensembl"/>
        </authorList>
    </citation>
    <scope>IDENTIFICATION</scope>
</reference>
<dbReference type="Gene3D" id="1.10.630.10">
    <property type="entry name" value="Cytochrome P450"/>
    <property type="match status" value="1"/>
</dbReference>
<evidence type="ECO:0000256" key="6">
    <source>
        <dbReference type="ARBA" id="ARBA00022723"/>
    </source>
</evidence>
<evidence type="ECO:0000256" key="8">
    <source>
        <dbReference type="ARBA" id="ARBA00022848"/>
    </source>
</evidence>
<dbReference type="InterPro" id="IPR036396">
    <property type="entry name" value="Cyt_P450_sf"/>
</dbReference>
<dbReference type="InterPro" id="IPR008067">
    <property type="entry name" value="Cyt_P450_E_grp-I_CYP2A-like"/>
</dbReference>